<dbReference type="InterPro" id="IPR036259">
    <property type="entry name" value="MFS_trans_sf"/>
</dbReference>
<evidence type="ECO:0000313" key="11">
    <source>
        <dbReference type="Proteomes" id="UP000198356"/>
    </source>
</evidence>
<dbReference type="InterPro" id="IPR005829">
    <property type="entry name" value="Sugar_transporter_CS"/>
</dbReference>
<feature type="transmembrane region" description="Helical" evidence="8">
    <location>
        <begin position="90"/>
        <end position="108"/>
    </location>
</feature>
<dbReference type="SUPFAM" id="SSF103473">
    <property type="entry name" value="MFS general substrate transporter"/>
    <property type="match status" value="1"/>
</dbReference>
<dbReference type="PANTHER" id="PTHR43528:SF1">
    <property type="entry name" value="ALPHA-KETOGLUTARATE PERMEASE"/>
    <property type="match status" value="1"/>
</dbReference>
<feature type="domain" description="Major facilitator superfamily (MFS) profile" evidence="9">
    <location>
        <begin position="18"/>
        <end position="427"/>
    </location>
</feature>
<dbReference type="PROSITE" id="PS00217">
    <property type="entry name" value="SUGAR_TRANSPORT_2"/>
    <property type="match status" value="1"/>
</dbReference>
<evidence type="ECO:0000259" key="9">
    <source>
        <dbReference type="PROSITE" id="PS50850"/>
    </source>
</evidence>
<protein>
    <submittedName>
        <fullName evidence="10">MFS transporter, MHS family, proline/betaine transporter</fullName>
    </submittedName>
</protein>
<dbReference type="PANTHER" id="PTHR43528">
    <property type="entry name" value="ALPHA-KETOGLUTARATE PERMEASE"/>
    <property type="match status" value="1"/>
</dbReference>
<keyword evidence="6 8" id="KW-1133">Transmembrane helix</keyword>
<gene>
    <name evidence="10" type="ORF">SAMN05421770_1011089</name>
</gene>
<evidence type="ECO:0000313" key="10">
    <source>
        <dbReference type="EMBL" id="SNS46491.1"/>
    </source>
</evidence>
<sequence>MDSEAREKEQSKILRRRAIVACFAGNLFELYDFVVFGFFAIQIGKAVFPSHDPITSLLASFATYGTGFLTRPIGAIVLGSYGDRRGRKTALSLTITLMAIATGLTGFVPTYARAGIWSPILLVLFRLLQGFSTGGEWGGATTFMVEYAPAGRRGFFGSLQQTSTAAAQLLAIGSALALNTWMPKAALDSWGWRLPFLLGFVMAPLGYYLRSRVAETPAFTRNEAASNLVASPLKVVLTEYRRELVTCFGITTMWTVGSYVFITFMAAYAAQTLHLSASVALKAVTVAVLANLCLIPVSGTLSDKIGPAPIFLAACVGYLILSVPFFLYIASVRTFASVALVSLVAGALYGLMNGAAPSMLSALFPTNVRYTALSVGYNSGVMIFGGFAPFISTWLVKTTGSPAGPGFYPTLCAAISLSALLAGRKTLFKRPVPQPK</sequence>
<dbReference type="Pfam" id="PF00083">
    <property type="entry name" value="Sugar_tr"/>
    <property type="match status" value="2"/>
</dbReference>
<keyword evidence="3" id="KW-1003">Cell membrane</keyword>
<evidence type="ECO:0000256" key="1">
    <source>
        <dbReference type="ARBA" id="ARBA00004651"/>
    </source>
</evidence>
<keyword evidence="4 8" id="KW-0812">Transmembrane</keyword>
<feature type="transmembrane region" description="Helical" evidence="8">
    <location>
        <begin position="375"/>
        <end position="395"/>
    </location>
</feature>
<dbReference type="InterPro" id="IPR020846">
    <property type="entry name" value="MFS_dom"/>
</dbReference>
<dbReference type="InterPro" id="IPR051084">
    <property type="entry name" value="H+-coupled_symporters"/>
</dbReference>
<feature type="transmembrane region" description="Helical" evidence="8">
    <location>
        <begin position="244"/>
        <end position="269"/>
    </location>
</feature>
<keyword evidence="7 8" id="KW-0472">Membrane</keyword>
<evidence type="ECO:0000256" key="5">
    <source>
        <dbReference type="ARBA" id="ARBA00022847"/>
    </source>
</evidence>
<evidence type="ECO:0000256" key="6">
    <source>
        <dbReference type="ARBA" id="ARBA00022989"/>
    </source>
</evidence>
<organism evidence="10 11">
    <name type="scientific">Granulicella rosea</name>
    <dbReference type="NCBI Taxonomy" id="474952"/>
    <lineage>
        <taxon>Bacteria</taxon>
        <taxon>Pseudomonadati</taxon>
        <taxon>Acidobacteriota</taxon>
        <taxon>Terriglobia</taxon>
        <taxon>Terriglobales</taxon>
        <taxon>Acidobacteriaceae</taxon>
        <taxon>Granulicella</taxon>
    </lineage>
</organism>
<keyword evidence="2" id="KW-0813">Transport</keyword>
<dbReference type="PROSITE" id="PS50850">
    <property type="entry name" value="MFS"/>
    <property type="match status" value="1"/>
</dbReference>
<reference evidence="10 11" key="1">
    <citation type="submission" date="2017-06" db="EMBL/GenBank/DDBJ databases">
        <authorList>
            <person name="Kim H.J."/>
            <person name="Triplett B.A."/>
        </authorList>
    </citation>
    <scope>NUCLEOTIDE SEQUENCE [LARGE SCALE GENOMIC DNA]</scope>
    <source>
        <strain evidence="10 11">DSM 18704</strain>
    </source>
</reference>
<feature type="transmembrane region" description="Helical" evidence="8">
    <location>
        <begin position="335"/>
        <end position="354"/>
    </location>
</feature>
<dbReference type="GO" id="GO:0015293">
    <property type="term" value="F:symporter activity"/>
    <property type="evidence" value="ECO:0007669"/>
    <property type="project" value="UniProtKB-KW"/>
</dbReference>
<feature type="transmembrane region" description="Helical" evidence="8">
    <location>
        <begin position="190"/>
        <end position="209"/>
    </location>
</feature>
<feature type="transmembrane region" description="Helical" evidence="8">
    <location>
        <begin position="275"/>
        <end position="297"/>
    </location>
</feature>
<dbReference type="FunFam" id="1.20.1250.20:FF:000001">
    <property type="entry name" value="Dicarboxylate MFS transporter"/>
    <property type="match status" value="1"/>
</dbReference>
<dbReference type="EMBL" id="FZOU01000001">
    <property type="protein sequence ID" value="SNS46491.1"/>
    <property type="molecule type" value="Genomic_DNA"/>
</dbReference>
<dbReference type="InterPro" id="IPR005828">
    <property type="entry name" value="MFS_sugar_transport-like"/>
</dbReference>
<dbReference type="Proteomes" id="UP000198356">
    <property type="component" value="Unassembled WGS sequence"/>
</dbReference>
<evidence type="ECO:0000256" key="4">
    <source>
        <dbReference type="ARBA" id="ARBA00022692"/>
    </source>
</evidence>
<dbReference type="OrthoDB" id="9783227at2"/>
<feature type="transmembrane region" description="Helical" evidence="8">
    <location>
        <begin position="61"/>
        <end position="78"/>
    </location>
</feature>
<proteinExistence type="predicted"/>
<keyword evidence="11" id="KW-1185">Reference proteome</keyword>
<evidence type="ECO:0000256" key="3">
    <source>
        <dbReference type="ARBA" id="ARBA00022475"/>
    </source>
</evidence>
<keyword evidence="5" id="KW-0769">Symport</keyword>
<evidence type="ECO:0000256" key="7">
    <source>
        <dbReference type="ARBA" id="ARBA00023136"/>
    </source>
</evidence>
<feature type="transmembrane region" description="Helical" evidence="8">
    <location>
        <begin position="309"/>
        <end position="329"/>
    </location>
</feature>
<name>A0A239EQ06_9BACT</name>
<comment type="subcellular location">
    <subcellularLocation>
        <location evidence="1">Cell membrane</location>
        <topology evidence="1">Multi-pass membrane protein</topology>
    </subcellularLocation>
</comment>
<evidence type="ECO:0000256" key="2">
    <source>
        <dbReference type="ARBA" id="ARBA00022448"/>
    </source>
</evidence>
<accession>A0A239EQ06</accession>
<feature type="transmembrane region" description="Helical" evidence="8">
    <location>
        <begin position="20"/>
        <end position="41"/>
    </location>
</feature>
<evidence type="ECO:0000256" key="8">
    <source>
        <dbReference type="SAM" id="Phobius"/>
    </source>
</evidence>
<feature type="transmembrane region" description="Helical" evidence="8">
    <location>
        <begin position="407"/>
        <end position="423"/>
    </location>
</feature>
<dbReference type="AlphaFoldDB" id="A0A239EQ06"/>
<dbReference type="Gene3D" id="1.20.1250.20">
    <property type="entry name" value="MFS general substrate transporter like domains"/>
    <property type="match status" value="2"/>
</dbReference>
<dbReference type="GO" id="GO:0005886">
    <property type="term" value="C:plasma membrane"/>
    <property type="evidence" value="ECO:0007669"/>
    <property type="project" value="UniProtKB-SubCell"/>
</dbReference>